<gene>
    <name evidence="2" type="ORF">IEO21_09119</name>
</gene>
<reference evidence="2" key="2">
    <citation type="journal article" name="Front. Microbiol.">
        <title>Degradative Capacity of Two Strains of Rhodonia placenta: From Phenotype to Genotype.</title>
        <authorList>
            <person name="Kolle M."/>
            <person name="Horta M.A.C."/>
            <person name="Nowrousian M."/>
            <person name="Ohm R.A."/>
            <person name="Benz J.P."/>
            <person name="Pilgard A."/>
        </authorList>
    </citation>
    <scope>NUCLEOTIDE SEQUENCE</scope>
    <source>
        <strain evidence="2">FPRL280</strain>
    </source>
</reference>
<organism evidence="2 3">
    <name type="scientific">Rhodonia placenta</name>
    <dbReference type="NCBI Taxonomy" id="104341"/>
    <lineage>
        <taxon>Eukaryota</taxon>
        <taxon>Fungi</taxon>
        <taxon>Dikarya</taxon>
        <taxon>Basidiomycota</taxon>
        <taxon>Agaricomycotina</taxon>
        <taxon>Agaricomycetes</taxon>
        <taxon>Polyporales</taxon>
        <taxon>Adustoporiaceae</taxon>
        <taxon>Rhodonia</taxon>
    </lineage>
</organism>
<evidence type="ECO:0000313" key="3">
    <source>
        <dbReference type="Proteomes" id="UP000639403"/>
    </source>
</evidence>
<reference evidence="2" key="1">
    <citation type="submission" date="2020-11" db="EMBL/GenBank/DDBJ databases">
        <authorList>
            <person name="Koelle M."/>
            <person name="Horta M.A.C."/>
            <person name="Nowrousian M."/>
            <person name="Ohm R.A."/>
            <person name="Benz P."/>
            <person name="Pilgard A."/>
        </authorList>
    </citation>
    <scope>NUCLEOTIDE SEQUENCE</scope>
    <source>
        <strain evidence="2">FPRL280</strain>
    </source>
</reference>
<dbReference type="Proteomes" id="UP000639403">
    <property type="component" value="Unassembled WGS sequence"/>
</dbReference>
<feature type="compositionally biased region" description="Gly residues" evidence="1">
    <location>
        <begin position="19"/>
        <end position="34"/>
    </location>
</feature>
<evidence type="ECO:0000313" key="2">
    <source>
        <dbReference type="EMBL" id="KAF9805250.1"/>
    </source>
</evidence>
<protein>
    <submittedName>
        <fullName evidence="2">Uncharacterized protein</fullName>
    </submittedName>
</protein>
<dbReference type="EMBL" id="JADOXO010000395">
    <property type="protein sequence ID" value="KAF9805250.1"/>
    <property type="molecule type" value="Genomic_DNA"/>
</dbReference>
<evidence type="ECO:0000256" key="1">
    <source>
        <dbReference type="SAM" id="MobiDB-lite"/>
    </source>
</evidence>
<dbReference type="PANTHER" id="PTHR35179">
    <property type="entry name" value="PROTEIN CBG02620"/>
    <property type="match status" value="1"/>
</dbReference>
<proteinExistence type="predicted"/>
<name>A0A8H7NVE2_9APHY</name>
<comment type="caution">
    <text evidence="2">The sequence shown here is derived from an EMBL/GenBank/DDBJ whole genome shotgun (WGS) entry which is preliminary data.</text>
</comment>
<accession>A0A8H7NVE2</accession>
<dbReference type="AlphaFoldDB" id="A0A8H7NVE2"/>
<sequence length="371" mass="40823">MSFNTYGRLGGHPTSGQRGSRGGGQRRGWRGGSRGAYSDLGGFTGGSYSGASVQPDREIRDGLTARHIKTFSKPEPVDEANIAIKDLTYIGSYNWINAKKPTIIIPGSPPIWRDRPLPYRVPPDAGFVFVDPNAHRMPSSPLYPLFHSVDVVAEESGESIVWPGVDFVTDRNGLRKLLRWINDADGSAKPFRIDMQLAGKRTVLFSRWEKRTQGWDLDGLTLIVRFEVDACLPSGSSVSQPAPSTDADSLADMLSGMNVGAASQPAFIDAGASTNELDVISAGQHVPQSSIIEMTTRSKNYVDQYEWKDSYPQLYLSQTTLYYLAAHTRGEFEMVTKRRLDSVEMKKIDEEAQEGFRPGSLGKVEPGLSGW</sequence>
<dbReference type="PANTHER" id="PTHR35179:SF2">
    <property type="entry name" value="START DOMAIN-CONTAINING PROTEIN"/>
    <property type="match status" value="1"/>
</dbReference>
<feature type="region of interest" description="Disordered" evidence="1">
    <location>
        <begin position="1"/>
        <end position="36"/>
    </location>
</feature>